<dbReference type="NCBIfam" id="NF001399">
    <property type="entry name" value="PRK00283.1"/>
    <property type="match status" value="1"/>
</dbReference>
<dbReference type="InterPro" id="IPR011932">
    <property type="entry name" value="Recomb_XerD"/>
</dbReference>
<dbReference type="PROSITE" id="PS51900">
    <property type="entry name" value="CB"/>
    <property type="match status" value="1"/>
</dbReference>
<dbReference type="InterPro" id="IPR050090">
    <property type="entry name" value="Tyrosine_recombinase_XerCD"/>
</dbReference>
<dbReference type="Pfam" id="PF00589">
    <property type="entry name" value="Phage_integrase"/>
    <property type="match status" value="1"/>
</dbReference>
<dbReference type="Proteomes" id="UP001174909">
    <property type="component" value="Unassembled WGS sequence"/>
</dbReference>
<dbReference type="GO" id="GO:0003677">
    <property type="term" value="F:DNA binding"/>
    <property type="evidence" value="ECO:0007669"/>
    <property type="project" value="UniProtKB-KW"/>
</dbReference>
<evidence type="ECO:0000259" key="11">
    <source>
        <dbReference type="PROSITE" id="PS51898"/>
    </source>
</evidence>
<dbReference type="InterPro" id="IPR013762">
    <property type="entry name" value="Integrase-like_cat_sf"/>
</dbReference>
<name>A0AA35RKL3_GEOBA</name>
<dbReference type="InterPro" id="IPR002104">
    <property type="entry name" value="Integrase_catalytic"/>
</dbReference>
<dbReference type="Gene3D" id="1.10.443.10">
    <property type="entry name" value="Intergrase catalytic core"/>
    <property type="match status" value="1"/>
</dbReference>
<evidence type="ECO:0000313" key="14">
    <source>
        <dbReference type="Proteomes" id="UP001174909"/>
    </source>
</evidence>
<dbReference type="GO" id="GO:0006310">
    <property type="term" value="P:DNA recombination"/>
    <property type="evidence" value="ECO:0007669"/>
    <property type="project" value="UniProtKB-KW"/>
</dbReference>
<dbReference type="SUPFAM" id="SSF56349">
    <property type="entry name" value="DNA breaking-rejoining enzymes"/>
    <property type="match status" value="1"/>
</dbReference>
<dbReference type="EMBL" id="CASHTH010001141">
    <property type="protein sequence ID" value="CAI8012006.1"/>
    <property type="molecule type" value="Genomic_DNA"/>
</dbReference>
<dbReference type="PROSITE" id="PS51898">
    <property type="entry name" value="TYR_RECOMBINASE"/>
    <property type="match status" value="1"/>
</dbReference>
<dbReference type="GO" id="GO:0009009">
    <property type="term" value="F:site-specific recombinase activity"/>
    <property type="evidence" value="ECO:0007669"/>
    <property type="project" value="InterPro"/>
</dbReference>
<dbReference type="HAMAP" id="MF_01808">
    <property type="entry name" value="Recomb_XerC_XerD"/>
    <property type="match status" value="1"/>
</dbReference>
<evidence type="ECO:0000256" key="10">
    <source>
        <dbReference type="ARBA" id="ARBA00023306"/>
    </source>
</evidence>
<keyword evidence="6" id="KW-0159">Chromosome partition</keyword>
<evidence type="ECO:0000313" key="13">
    <source>
        <dbReference type="EMBL" id="CAI8012006.1"/>
    </source>
</evidence>
<evidence type="ECO:0000256" key="2">
    <source>
        <dbReference type="ARBA" id="ARBA00010450"/>
    </source>
</evidence>
<dbReference type="GO" id="GO:0005737">
    <property type="term" value="C:cytoplasm"/>
    <property type="evidence" value="ECO:0007669"/>
    <property type="project" value="UniProtKB-SubCell"/>
</dbReference>
<evidence type="ECO:0000259" key="12">
    <source>
        <dbReference type="PROSITE" id="PS51900"/>
    </source>
</evidence>
<feature type="domain" description="Tyr recombinase" evidence="11">
    <location>
        <begin position="115"/>
        <end position="300"/>
    </location>
</feature>
<keyword evidence="7" id="KW-0229">DNA integration</keyword>
<keyword evidence="14" id="KW-1185">Reference proteome</keyword>
<evidence type="ECO:0000256" key="3">
    <source>
        <dbReference type="ARBA" id="ARBA00015810"/>
    </source>
</evidence>
<evidence type="ECO:0000256" key="4">
    <source>
        <dbReference type="ARBA" id="ARBA00022490"/>
    </source>
</evidence>
<dbReference type="PANTHER" id="PTHR30349:SF81">
    <property type="entry name" value="TYROSINE RECOMBINASE XERC"/>
    <property type="match status" value="1"/>
</dbReference>
<dbReference type="InterPro" id="IPR011010">
    <property type="entry name" value="DNA_brk_join_enz"/>
</dbReference>
<dbReference type="CDD" id="cd00798">
    <property type="entry name" value="INT_XerDC_C"/>
    <property type="match status" value="1"/>
</dbReference>
<evidence type="ECO:0000256" key="9">
    <source>
        <dbReference type="ARBA" id="ARBA00023172"/>
    </source>
</evidence>
<evidence type="ECO:0000256" key="8">
    <source>
        <dbReference type="ARBA" id="ARBA00023125"/>
    </source>
</evidence>
<dbReference type="AlphaFoldDB" id="A0AA35RKL3"/>
<comment type="subcellular location">
    <subcellularLocation>
        <location evidence="1">Cytoplasm</location>
    </subcellularLocation>
</comment>
<keyword evidence="10" id="KW-0131">Cell cycle</keyword>
<dbReference type="InterPro" id="IPR010998">
    <property type="entry name" value="Integrase_recombinase_N"/>
</dbReference>
<dbReference type="GO" id="GO:0007059">
    <property type="term" value="P:chromosome segregation"/>
    <property type="evidence" value="ECO:0007669"/>
    <property type="project" value="UniProtKB-KW"/>
</dbReference>
<organism evidence="13 14">
    <name type="scientific">Geodia barretti</name>
    <name type="common">Barrett's horny sponge</name>
    <dbReference type="NCBI Taxonomy" id="519541"/>
    <lineage>
        <taxon>Eukaryota</taxon>
        <taxon>Metazoa</taxon>
        <taxon>Porifera</taxon>
        <taxon>Demospongiae</taxon>
        <taxon>Heteroscleromorpha</taxon>
        <taxon>Tetractinellida</taxon>
        <taxon>Astrophorina</taxon>
        <taxon>Geodiidae</taxon>
        <taxon>Geodia</taxon>
    </lineage>
</organism>
<feature type="domain" description="Core-binding (CB)" evidence="12">
    <location>
        <begin position="1"/>
        <end position="94"/>
    </location>
</feature>
<dbReference type="NCBIfam" id="TIGR02225">
    <property type="entry name" value="recomb_XerD"/>
    <property type="match status" value="1"/>
</dbReference>
<proteinExistence type="inferred from homology"/>
<dbReference type="GO" id="GO:0051301">
    <property type="term" value="P:cell division"/>
    <property type="evidence" value="ECO:0007669"/>
    <property type="project" value="UniProtKB-KW"/>
</dbReference>
<comment type="similarity">
    <text evidence="2">Belongs to the 'phage' integrase family. XerD subfamily.</text>
</comment>
<evidence type="ECO:0000256" key="5">
    <source>
        <dbReference type="ARBA" id="ARBA00022618"/>
    </source>
</evidence>
<keyword evidence="4" id="KW-0963">Cytoplasm</keyword>
<keyword evidence="8" id="KW-0238">DNA-binding</keyword>
<evidence type="ECO:0000256" key="6">
    <source>
        <dbReference type="ARBA" id="ARBA00022829"/>
    </source>
</evidence>
<evidence type="ECO:0000256" key="1">
    <source>
        <dbReference type="ARBA" id="ARBA00004496"/>
    </source>
</evidence>
<reference evidence="13" key="1">
    <citation type="submission" date="2023-03" db="EMBL/GenBank/DDBJ databases">
        <authorList>
            <person name="Steffen K."/>
            <person name="Cardenas P."/>
        </authorList>
    </citation>
    <scope>NUCLEOTIDE SEQUENCE</scope>
</reference>
<accession>A0AA35RKL3</accession>
<gene>
    <name evidence="13" type="ORF">GBAR_LOCUS7714</name>
</gene>
<dbReference type="InterPro" id="IPR023009">
    <property type="entry name" value="Tyrosine_recombinase_XerC/XerD"/>
</dbReference>
<dbReference type="Pfam" id="PF02899">
    <property type="entry name" value="Phage_int_SAM_1"/>
    <property type="match status" value="1"/>
</dbReference>
<comment type="caution">
    <text evidence="13">The sequence shown here is derived from an EMBL/GenBank/DDBJ whole genome shotgun (WGS) entry which is preliminary data.</text>
</comment>
<evidence type="ECO:0000256" key="7">
    <source>
        <dbReference type="ARBA" id="ARBA00022908"/>
    </source>
</evidence>
<dbReference type="Gene3D" id="1.10.150.130">
    <property type="match status" value="1"/>
</dbReference>
<protein>
    <recommendedName>
        <fullName evidence="3">Tyrosine recombinase XerD</fullName>
    </recommendedName>
</protein>
<dbReference type="InterPro" id="IPR044068">
    <property type="entry name" value="CB"/>
</dbReference>
<dbReference type="PANTHER" id="PTHR30349">
    <property type="entry name" value="PHAGE INTEGRASE-RELATED"/>
    <property type="match status" value="1"/>
</dbReference>
<sequence>MEHEIQQFLTYMAAERGASANTISAYRNDLAQLRAYFIEQQPRQGEGAGTVTPIEEIDAEQLQEYIVHLREQQYAPATVARKVAAVKSLFSYLRGEGLIVVNPAEQLSSPRVGRSLPRTLTIQEVDVLLEQPGRWDTPEAARDQAMLEMLYATGMRVSEFVSLDLSSIELQGQRASVRCVGKGRRERLIPIHSAAVAALHHYLQEARPKLARGRRDVALFINRRGERLTRQGVWLIIKNYAQEAGIAGVTPHTLRHSFATHLLRGSAPLRNVQELMGHANISTTQLYTQLTDEHLRDVYDRAHPRAS</sequence>
<keyword evidence="5" id="KW-0132">Cell division</keyword>
<keyword evidence="9" id="KW-0233">DNA recombination</keyword>
<dbReference type="InterPro" id="IPR004107">
    <property type="entry name" value="Integrase_SAM-like_N"/>
</dbReference>